<keyword evidence="1" id="KW-0396">Initiation factor</keyword>
<dbReference type="InterPro" id="IPR015943">
    <property type="entry name" value="WD40/YVTN_repeat-like_dom_sf"/>
</dbReference>
<dbReference type="AlphaFoldDB" id="A0AAV8Y2J0"/>
<keyword evidence="3" id="KW-0677">Repeat</keyword>
<dbReference type="GO" id="GO:0005737">
    <property type="term" value="C:cytoplasm"/>
    <property type="evidence" value="ECO:0007669"/>
    <property type="project" value="TreeGrafter"/>
</dbReference>
<feature type="repeat" description="WD" evidence="5">
    <location>
        <begin position="198"/>
        <end position="240"/>
    </location>
</feature>
<dbReference type="Gene3D" id="2.130.10.10">
    <property type="entry name" value="YVTN repeat-like/Quinoprotein amine dehydrogenase"/>
    <property type="match status" value="2"/>
</dbReference>
<evidence type="ECO:0000256" key="3">
    <source>
        <dbReference type="ARBA" id="ARBA00022737"/>
    </source>
</evidence>
<dbReference type="GO" id="GO:0007020">
    <property type="term" value="P:microtubule nucleation"/>
    <property type="evidence" value="ECO:0007669"/>
    <property type="project" value="TreeGrafter"/>
</dbReference>
<protein>
    <recommendedName>
        <fullName evidence="7">Translation initiation factor beta propellor-like domain-containing protein</fullName>
    </recommendedName>
</protein>
<comment type="caution">
    <text evidence="8">The sequence shown here is derived from an EMBL/GenBank/DDBJ whole genome shotgun (WGS) entry which is preliminary data.</text>
</comment>
<dbReference type="InterPro" id="IPR052818">
    <property type="entry name" value="NEDD1_Spindle_Assembly"/>
</dbReference>
<reference evidence="8" key="1">
    <citation type="journal article" date="2023" name="Insect Mol. Biol.">
        <title>Genome sequencing provides insights into the evolution of gene families encoding plant cell wall-degrading enzymes in longhorned beetles.</title>
        <authorList>
            <person name="Shin N.R."/>
            <person name="Okamura Y."/>
            <person name="Kirsch R."/>
            <person name="Pauchet Y."/>
        </authorList>
    </citation>
    <scope>NUCLEOTIDE SEQUENCE</scope>
    <source>
        <strain evidence="8">AMC_N1</strain>
    </source>
</reference>
<evidence type="ECO:0000256" key="2">
    <source>
        <dbReference type="ARBA" id="ARBA00022574"/>
    </source>
</evidence>
<feature type="compositionally biased region" description="Basic and acidic residues" evidence="6">
    <location>
        <begin position="374"/>
        <end position="392"/>
    </location>
</feature>
<dbReference type="PROSITE" id="PS50082">
    <property type="entry name" value="WD_REPEATS_2"/>
    <property type="match status" value="1"/>
</dbReference>
<dbReference type="GO" id="GO:0005813">
    <property type="term" value="C:centrosome"/>
    <property type="evidence" value="ECO:0007669"/>
    <property type="project" value="TreeGrafter"/>
</dbReference>
<evidence type="ECO:0000256" key="5">
    <source>
        <dbReference type="PROSITE-ProRule" id="PRU00221"/>
    </source>
</evidence>
<dbReference type="EMBL" id="JAPWTK010000237">
    <property type="protein sequence ID" value="KAJ8944842.1"/>
    <property type="molecule type" value="Genomic_DNA"/>
</dbReference>
<keyword evidence="4" id="KW-0648">Protein biosynthesis</keyword>
<evidence type="ECO:0000256" key="4">
    <source>
        <dbReference type="ARBA" id="ARBA00022917"/>
    </source>
</evidence>
<dbReference type="GO" id="GO:0005814">
    <property type="term" value="C:centriole"/>
    <property type="evidence" value="ECO:0007669"/>
    <property type="project" value="TreeGrafter"/>
</dbReference>
<keyword evidence="9" id="KW-1185">Reference proteome</keyword>
<dbReference type="SMART" id="SM00320">
    <property type="entry name" value="WD40"/>
    <property type="match status" value="7"/>
</dbReference>
<feature type="domain" description="Translation initiation factor beta propellor-like" evidence="7">
    <location>
        <begin position="140"/>
        <end position="263"/>
    </location>
</feature>
<dbReference type="GO" id="GO:0000922">
    <property type="term" value="C:spindle pole"/>
    <property type="evidence" value="ECO:0007669"/>
    <property type="project" value="TreeGrafter"/>
</dbReference>
<dbReference type="Proteomes" id="UP001162162">
    <property type="component" value="Unassembled WGS sequence"/>
</dbReference>
<dbReference type="Pfam" id="PF08662">
    <property type="entry name" value="eIF2A"/>
    <property type="match status" value="1"/>
</dbReference>
<dbReference type="InterPro" id="IPR036322">
    <property type="entry name" value="WD40_repeat_dom_sf"/>
</dbReference>
<dbReference type="GO" id="GO:0003743">
    <property type="term" value="F:translation initiation factor activity"/>
    <property type="evidence" value="ECO:0007669"/>
    <property type="project" value="UniProtKB-KW"/>
</dbReference>
<evidence type="ECO:0000256" key="1">
    <source>
        <dbReference type="ARBA" id="ARBA00022540"/>
    </source>
</evidence>
<dbReference type="InterPro" id="IPR013979">
    <property type="entry name" value="TIF_beta_prop-like"/>
</dbReference>
<feature type="region of interest" description="Disordered" evidence="6">
    <location>
        <begin position="371"/>
        <end position="392"/>
    </location>
</feature>
<dbReference type="PANTHER" id="PTHR44414">
    <property type="entry name" value="PROTEIN NEDD1"/>
    <property type="match status" value="1"/>
</dbReference>
<organism evidence="8 9">
    <name type="scientific">Aromia moschata</name>
    <dbReference type="NCBI Taxonomy" id="1265417"/>
    <lineage>
        <taxon>Eukaryota</taxon>
        <taxon>Metazoa</taxon>
        <taxon>Ecdysozoa</taxon>
        <taxon>Arthropoda</taxon>
        <taxon>Hexapoda</taxon>
        <taxon>Insecta</taxon>
        <taxon>Pterygota</taxon>
        <taxon>Neoptera</taxon>
        <taxon>Endopterygota</taxon>
        <taxon>Coleoptera</taxon>
        <taxon>Polyphaga</taxon>
        <taxon>Cucujiformia</taxon>
        <taxon>Chrysomeloidea</taxon>
        <taxon>Cerambycidae</taxon>
        <taxon>Cerambycinae</taxon>
        <taxon>Callichromatini</taxon>
        <taxon>Aromia</taxon>
    </lineage>
</organism>
<proteinExistence type="predicted"/>
<dbReference type="GO" id="GO:0000278">
    <property type="term" value="P:mitotic cell cycle"/>
    <property type="evidence" value="ECO:0007669"/>
    <property type="project" value="TreeGrafter"/>
</dbReference>
<dbReference type="InterPro" id="IPR001680">
    <property type="entry name" value="WD40_rpt"/>
</dbReference>
<dbReference type="PANTHER" id="PTHR44414:SF1">
    <property type="entry name" value="PROTEIN NEDD1"/>
    <property type="match status" value="1"/>
</dbReference>
<name>A0AAV8Y2J0_9CUCU</name>
<evidence type="ECO:0000313" key="9">
    <source>
        <dbReference type="Proteomes" id="UP001162162"/>
    </source>
</evidence>
<evidence type="ECO:0000313" key="8">
    <source>
        <dbReference type="EMBL" id="KAJ8944842.1"/>
    </source>
</evidence>
<sequence length="392" mass="42897">MFIASASTTVKFHEFPNGNVAHNYQPGTKVEGPIRSISWSRDGQWLALVPHSGLTEIISVKDQLKLMKTVHDVDEPSCVAFQNTTKRLIALGTKNGQVLIYDIKSRSTKKRFPRTQSIITHVSFTAKDTHCVAGCKNGDVLLYSNVTNNLSCTFRVPKSNSVTCLRANPLKRNLIIGGSNDGVVAVWDSNVSKVKFCMEAHKAQVTSVAFSPVNSDLVVSTGLDRQFCFYDIVDNKCIASIPVENSLMAVDFSPDGTYFVMASQNGLIYTYDSRNIQQPVHAFQAHKSAIKHLAFQNVSTDPSNSSVTSISTESVIAVGASEETSRRTSDLFGMFIQVPSNEVVDSIRTSNSIEGGDSFIAALGLDRNNTADSFHQDESIGTQEPKKMAQER</sequence>
<evidence type="ECO:0000259" key="7">
    <source>
        <dbReference type="Pfam" id="PF08662"/>
    </source>
</evidence>
<accession>A0AAV8Y2J0</accession>
<keyword evidence="2 5" id="KW-0853">WD repeat</keyword>
<gene>
    <name evidence="8" type="ORF">NQ318_012989</name>
</gene>
<dbReference type="GO" id="GO:0036064">
    <property type="term" value="C:ciliary basal body"/>
    <property type="evidence" value="ECO:0007669"/>
    <property type="project" value="TreeGrafter"/>
</dbReference>
<dbReference type="SUPFAM" id="SSF50978">
    <property type="entry name" value="WD40 repeat-like"/>
    <property type="match status" value="1"/>
</dbReference>
<dbReference type="GO" id="GO:0043015">
    <property type="term" value="F:gamma-tubulin binding"/>
    <property type="evidence" value="ECO:0007669"/>
    <property type="project" value="TreeGrafter"/>
</dbReference>
<evidence type="ECO:0000256" key="6">
    <source>
        <dbReference type="SAM" id="MobiDB-lite"/>
    </source>
</evidence>